<keyword evidence="2" id="KW-1185">Reference proteome</keyword>
<comment type="caution">
    <text evidence="1">The sequence shown here is derived from an EMBL/GenBank/DDBJ whole genome shotgun (WGS) entry which is preliminary data.</text>
</comment>
<evidence type="ECO:0000313" key="1">
    <source>
        <dbReference type="EMBL" id="MBM6674646.1"/>
    </source>
</evidence>
<accession>A0A938WVV9</accession>
<gene>
    <name evidence="1" type="ORF">H6A34_12270</name>
</gene>
<dbReference type="EMBL" id="JACJJG010000107">
    <property type="protein sequence ID" value="MBM6674646.1"/>
    <property type="molecule type" value="Genomic_DNA"/>
</dbReference>
<name>A0A938WVV9_9BACT</name>
<protein>
    <submittedName>
        <fullName evidence="1">Uncharacterized protein</fullName>
    </submittedName>
</protein>
<organism evidence="1 2">
    <name type="scientific">Marseilla massiliensis</name>
    <dbReference type="NCBI Taxonomy" id="1841864"/>
    <lineage>
        <taxon>Bacteria</taxon>
        <taxon>Pseudomonadati</taxon>
        <taxon>Bacteroidota</taxon>
        <taxon>Bacteroidia</taxon>
        <taxon>Bacteroidales</taxon>
        <taxon>Prevotellaceae</taxon>
        <taxon>Marseilla</taxon>
    </lineage>
</organism>
<proteinExistence type="predicted"/>
<evidence type="ECO:0000313" key="2">
    <source>
        <dbReference type="Proteomes" id="UP000706891"/>
    </source>
</evidence>
<dbReference type="AlphaFoldDB" id="A0A938WVV9"/>
<dbReference type="Proteomes" id="UP000706891">
    <property type="component" value="Unassembled WGS sequence"/>
</dbReference>
<reference evidence="1" key="2">
    <citation type="journal article" date="2021" name="Sci. Rep.">
        <title>The distribution of antibiotic resistance genes in chicken gut microbiota commensals.</title>
        <authorList>
            <person name="Juricova H."/>
            <person name="Matiasovicova J."/>
            <person name="Kubasova T."/>
            <person name="Cejkova D."/>
            <person name="Rychlik I."/>
        </authorList>
    </citation>
    <scope>NUCLEOTIDE SEQUENCE</scope>
    <source>
        <strain evidence="1">An824</strain>
    </source>
</reference>
<sequence length="478" mass="57135">MVQKKITLDKEKLIHINIFHSTYQYIFNLIKNQRLTASLSTDEVFLLSFLSDWFKKRSDRDVIKDEFDTFLDKGWFPKFNKSYEIPLDEEYCVTMQLNKEGYYRNLEDSYFKFFSNTIRSPYVWDCHPKNMVKLVNILKDVISNDIVNKNFNNITEQRSFRLHRDFLLQKYHHDGKPDEVYAWNTMQRVIIDTFPVEDIILPYTQWKFNVELNPERLKQGLFYSLFYNLPKDENRANMIITQLYHKYYGFVEGHYFDIIFEGLHGEFGAENRKLLSRLLTLIFEQKTLNHFKERYERYCDKNGIPYGKRLKPLLNFSLAAKSQPITMEEYPQPIQSKKSQTSLSEEQLCFLVNLLTKTGNYTHPLLQPDSNDTNKFLNFLGVRNKFASNKKYKIRWNDNIDSLKYFIYKLYEGRKVSPGTWKDVANLFMAYSKRTSCFMDLQHDSIANKTREQTIKSVNKNVKDYIDECFSMAKKYKG</sequence>
<reference evidence="1" key="1">
    <citation type="submission" date="2020-08" db="EMBL/GenBank/DDBJ databases">
        <authorList>
            <person name="Cejkova D."/>
            <person name="Kubasova T."/>
            <person name="Jahodarova E."/>
            <person name="Rychlik I."/>
        </authorList>
    </citation>
    <scope>NUCLEOTIDE SEQUENCE</scope>
    <source>
        <strain evidence="1">An824</strain>
    </source>
</reference>
<dbReference type="RefSeq" id="WP_205105756.1">
    <property type="nucleotide sequence ID" value="NZ_JACJJG010000107.1"/>
</dbReference>